<accession>A0A949WNX7</accession>
<evidence type="ECO:0000256" key="2">
    <source>
        <dbReference type="ARBA" id="ARBA00010138"/>
    </source>
</evidence>
<dbReference type="Proteomes" id="UP000732858">
    <property type="component" value="Unassembled WGS sequence"/>
</dbReference>
<dbReference type="OrthoDB" id="9801213at2"/>
<dbReference type="InterPro" id="IPR005854">
    <property type="entry name" value="PurF"/>
</dbReference>
<dbReference type="Pfam" id="PF13522">
    <property type="entry name" value="GATase_6"/>
    <property type="match status" value="1"/>
</dbReference>
<comment type="caution">
    <text evidence="9">Lacks conserved residue(s) required for the propagation of feature annotation.</text>
</comment>
<dbReference type="GO" id="GO:0000287">
    <property type="term" value="F:magnesium ion binding"/>
    <property type="evidence" value="ECO:0007669"/>
    <property type="project" value="UniProtKB-UniRule"/>
</dbReference>
<keyword evidence="7 9" id="KW-0460">Magnesium</keyword>
<feature type="binding site" evidence="9 12">
    <location>
        <position position="369"/>
    </location>
    <ligand>
        <name>Mg(2+)</name>
        <dbReference type="ChEBI" id="CHEBI:18420"/>
    </ligand>
</feature>
<comment type="cofactor">
    <cofactor evidence="9 12">
        <name>Mg(2+)</name>
        <dbReference type="ChEBI" id="CHEBI:18420"/>
    </cofactor>
    <text evidence="9 12">Binds 1 Mg(2+) ion per subunit.</text>
</comment>
<dbReference type="FunFam" id="3.60.20.10:FF:000011">
    <property type="entry name" value="Amidophosphoribosyltransferase"/>
    <property type="match status" value="1"/>
</dbReference>
<dbReference type="GO" id="GO:0009113">
    <property type="term" value="P:purine nucleobase biosynthetic process"/>
    <property type="evidence" value="ECO:0007669"/>
    <property type="project" value="UniProtKB-UniRule"/>
</dbReference>
<evidence type="ECO:0000259" key="13">
    <source>
        <dbReference type="PROSITE" id="PS51278"/>
    </source>
</evidence>
<dbReference type="NCBIfam" id="TIGR01134">
    <property type="entry name" value="purF"/>
    <property type="match status" value="1"/>
</dbReference>
<dbReference type="HAMAP" id="MF_01931">
    <property type="entry name" value="PurF"/>
    <property type="match status" value="1"/>
</dbReference>
<dbReference type="Gene3D" id="3.60.20.10">
    <property type="entry name" value="Glutamine Phosphoribosylpyrophosphate, subunit 1, domain 1"/>
    <property type="match status" value="1"/>
</dbReference>
<dbReference type="RefSeq" id="WP_157403357.1">
    <property type="nucleotide sequence ID" value="NZ_JABULY010000001.1"/>
</dbReference>
<dbReference type="SUPFAM" id="SSF53271">
    <property type="entry name" value="PRTase-like"/>
    <property type="match status" value="1"/>
</dbReference>
<evidence type="ECO:0000256" key="4">
    <source>
        <dbReference type="ARBA" id="ARBA00022679"/>
    </source>
</evidence>
<dbReference type="InterPro" id="IPR000836">
    <property type="entry name" value="PRTase_dom"/>
</dbReference>
<evidence type="ECO:0000313" key="17">
    <source>
        <dbReference type="Proteomes" id="UP001196379"/>
    </source>
</evidence>
<feature type="binding site" evidence="9 12">
    <location>
        <position position="306"/>
    </location>
    <ligand>
        <name>Mg(2+)</name>
        <dbReference type="ChEBI" id="CHEBI:18420"/>
    </ligand>
</feature>
<dbReference type="CDD" id="cd06223">
    <property type="entry name" value="PRTases_typeI"/>
    <property type="match status" value="1"/>
</dbReference>
<comment type="pathway">
    <text evidence="1 9 10">Purine metabolism; IMP biosynthesis via de novo pathway; N(1)-(5-phospho-D-ribosyl)glycinamide from 5-phospho-alpha-D-ribose 1-diphosphate: step 1/2.</text>
</comment>
<evidence type="ECO:0000313" key="15">
    <source>
        <dbReference type="EMBL" id="MBV6546357.1"/>
    </source>
</evidence>
<comment type="function">
    <text evidence="9">Catalyzes the formation of phosphoribosylamine from phosphoribosylpyrophosphate (PRPP) and glutamine.</text>
</comment>
<keyword evidence="5 9" id="KW-0479">Metal-binding</keyword>
<feature type="domain" description="Glutamine amidotransferase type-2" evidence="13">
    <location>
        <begin position="2"/>
        <end position="235"/>
    </location>
</feature>
<dbReference type="EC" id="2.4.2.14" evidence="9"/>
<dbReference type="EMBL" id="JABUMC010000005">
    <property type="protein sequence ID" value="MBV6546357.1"/>
    <property type="molecule type" value="Genomic_DNA"/>
</dbReference>
<dbReference type="CDD" id="cd00715">
    <property type="entry name" value="GPATase_N"/>
    <property type="match status" value="1"/>
</dbReference>
<evidence type="ECO:0000256" key="1">
    <source>
        <dbReference type="ARBA" id="ARBA00005209"/>
    </source>
</evidence>
<feature type="binding site" evidence="9 12">
    <location>
        <position position="368"/>
    </location>
    <ligand>
        <name>Mg(2+)</name>
        <dbReference type="ChEBI" id="CHEBI:18420"/>
    </ligand>
</feature>
<proteinExistence type="inferred from homology"/>
<comment type="caution">
    <text evidence="15">The sequence shown here is derived from an EMBL/GenBank/DDBJ whole genome shotgun (WGS) entry which is preliminary data.</text>
</comment>
<dbReference type="SUPFAM" id="SSF56235">
    <property type="entry name" value="N-terminal nucleophile aminohydrolases (Ntn hydrolases)"/>
    <property type="match status" value="1"/>
</dbReference>
<dbReference type="InterPro" id="IPR029055">
    <property type="entry name" value="Ntn_hydrolases_N"/>
</dbReference>
<evidence type="ECO:0000256" key="11">
    <source>
        <dbReference type="PIRSR" id="PIRSR000485-1"/>
    </source>
</evidence>
<dbReference type="Pfam" id="PF00156">
    <property type="entry name" value="Pribosyltran"/>
    <property type="match status" value="1"/>
</dbReference>
<evidence type="ECO:0000256" key="3">
    <source>
        <dbReference type="ARBA" id="ARBA00022676"/>
    </source>
</evidence>
<dbReference type="PIRSF" id="PIRSF000485">
    <property type="entry name" value="Amd_phspho_trans"/>
    <property type="match status" value="1"/>
</dbReference>
<keyword evidence="17" id="KW-1185">Reference proteome</keyword>
<dbReference type="EMBL" id="JABULY010000001">
    <property type="protein sequence ID" value="MBV6531310.1"/>
    <property type="molecule type" value="Genomic_DNA"/>
</dbReference>
<evidence type="ECO:0000256" key="6">
    <source>
        <dbReference type="ARBA" id="ARBA00022755"/>
    </source>
</evidence>
<organism evidence="15 16">
    <name type="scientific">Ursidibacter maritimus</name>
    <dbReference type="NCBI Taxonomy" id="1331689"/>
    <lineage>
        <taxon>Bacteria</taxon>
        <taxon>Pseudomonadati</taxon>
        <taxon>Pseudomonadota</taxon>
        <taxon>Gammaproteobacteria</taxon>
        <taxon>Pasteurellales</taxon>
        <taxon>Pasteurellaceae</taxon>
        <taxon>Ursidibacter</taxon>
    </lineage>
</organism>
<evidence type="ECO:0000313" key="14">
    <source>
        <dbReference type="EMBL" id="MBV6531310.1"/>
    </source>
</evidence>
<feature type="active site" description="Nucleophile" evidence="9 11">
    <location>
        <position position="2"/>
    </location>
</feature>
<dbReference type="InterPro" id="IPR035584">
    <property type="entry name" value="PurF_N"/>
</dbReference>
<sequence length="505" mass="56399">MCGIVGIIGHSPVNQAIYDGLTLLQHRGQDAAGIVTIDEENRFRLRKANGLVSEVFRQEHMLRLQGNVGIGHVRYPTAGSSSVSEAQPFYVNSPYGLTLVHNGNLTNNAELKQRLFTLAKRHVNTNSDSEALLNIFAHYLDQYPAEPLTPDNIFETVRKTNEVIRGAYACLAMIIGYGMVAFRDPYGIRPLVLGKREENGKTEYMFASESIALDIVGFEYVRDVQPGEAIYITFDGQFHSAICADNPKLNPCIFEYVYFARPDSVIDGVSVYAARVHMGRLLGEKIATQWQDILPEIDVVIPIPETSTDIALQIANVLNKPYRQGFVKNRYVARTFIMPGQAQRKSSVRRKLNPIAAEFKDKTILLVDDSIVRGTTSEQIVEMARQAGAKKVYFASAAPEIRYPNVYGIDMPTCEELVAYDRSVEQVAEMIGVDRLVFQDLSDLFKSVQLENPTIHNFDASVFTGEYITGDVDKEYLNCIAQARNDKAKANLAQQATNLEIHNES</sequence>
<keyword evidence="4 9" id="KW-0808">Transferase</keyword>
<dbReference type="GO" id="GO:0006189">
    <property type="term" value="P:'de novo' IMP biosynthetic process"/>
    <property type="evidence" value="ECO:0007669"/>
    <property type="project" value="UniProtKB-UniRule"/>
</dbReference>
<keyword evidence="3 9" id="KW-0328">Glycosyltransferase</keyword>
<keyword evidence="6 9" id="KW-0658">Purine biosynthesis</keyword>
<protein>
    <recommendedName>
        <fullName evidence="9">Amidophosphoribosyltransferase</fullName>
        <shortName evidence="9">ATase</shortName>
        <ecNumber evidence="9">2.4.2.14</ecNumber>
    </recommendedName>
    <alternativeName>
        <fullName evidence="9">Glutamine phosphoribosylpyrophosphate amidotransferase</fullName>
        <shortName evidence="9">GPATase</shortName>
    </alternativeName>
</protein>
<evidence type="ECO:0000256" key="7">
    <source>
        <dbReference type="ARBA" id="ARBA00022842"/>
    </source>
</evidence>
<dbReference type="Gene3D" id="3.40.50.2020">
    <property type="match status" value="1"/>
</dbReference>
<evidence type="ECO:0000313" key="16">
    <source>
        <dbReference type="Proteomes" id="UP000732858"/>
    </source>
</evidence>
<dbReference type="AlphaFoldDB" id="A0A949WNX7"/>
<gene>
    <name evidence="9 15" type="primary">purF</name>
    <name evidence="14" type="ORF">HT657_03995</name>
    <name evidence="15" type="ORF">HT672_03470</name>
</gene>
<dbReference type="InterPro" id="IPR029057">
    <property type="entry name" value="PRTase-like"/>
</dbReference>
<comment type="similarity">
    <text evidence="2 9 10">In the C-terminal section; belongs to the purine/pyrimidine phosphoribosyltransferase family.</text>
</comment>
<dbReference type="PANTHER" id="PTHR11907">
    <property type="entry name" value="AMIDOPHOSPHORIBOSYLTRANSFERASE"/>
    <property type="match status" value="1"/>
</dbReference>
<evidence type="ECO:0000256" key="8">
    <source>
        <dbReference type="ARBA" id="ARBA00022962"/>
    </source>
</evidence>
<dbReference type="GO" id="GO:0004044">
    <property type="term" value="F:amidophosphoribosyltransferase activity"/>
    <property type="evidence" value="ECO:0007669"/>
    <property type="project" value="UniProtKB-UniRule"/>
</dbReference>
<dbReference type="Proteomes" id="UP001196379">
    <property type="component" value="Unassembled WGS sequence"/>
</dbReference>
<dbReference type="InterPro" id="IPR017932">
    <property type="entry name" value="GATase_2_dom"/>
</dbReference>
<evidence type="ECO:0000256" key="10">
    <source>
        <dbReference type="PIRNR" id="PIRNR000485"/>
    </source>
</evidence>
<evidence type="ECO:0000256" key="5">
    <source>
        <dbReference type="ARBA" id="ARBA00022723"/>
    </source>
</evidence>
<evidence type="ECO:0000256" key="12">
    <source>
        <dbReference type="PIRSR" id="PIRSR000485-2"/>
    </source>
</evidence>
<keyword evidence="8 9" id="KW-0315">Glutamine amidotransferase</keyword>
<dbReference type="PROSITE" id="PS51278">
    <property type="entry name" value="GATASE_TYPE_2"/>
    <property type="match status" value="1"/>
</dbReference>
<reference evidence="15 17" key="1">
    <citation type="journal article" date="2021" name="Mol. Ecol.">
        <title>Polar bear-adapted Ursidibacter maritimus are remarkably conserved after generations in captivity.</title>
        <authorList>
            <person name="Espinosa-Gongora C."/>
            <person name="Hansen M.J."/>
            <person name="Bertelsen M.F."/>
            <person name="Bojesen A.M."/>
        </authorList>
    </citation>
    <scope>NUCLEOTIDE SEQUENCE</scope>
    <source>
        <strain evidence="15">Pb43105x</strain>
        <strain evidence="14 17">Pb43106</strain>
    </source>
</reference>
<comment type="catalytic activity">
    <reaction evidence="9 10">
        <text>5-phospho-beta-D-ribosylamine + L-glutamate + diphosphate = 5-phospho-alpha-D-ribose 1-diphosphate + L-glutamine + H2O</text>
        <dbReference type="Rhea" id="RHEA:14905"/>
        <dbReference type="ChEBI" id="CHEBI:15377"/>
        <dbReference type="ChEBI" id="CHEBI:29985"/>
        <dbReference type="ChEBI" id="CHEBI:33019"/>
        <dbReference type="ChEBI" id="CHEBI:58017"/>
        <dbReference type="ChEBI" id="CHEBI:58359"/>
        <dbReference type="ChEBI" id="CHEBI:58681"/>
        <dbReference type="EC" id="2.4.2.14"/>
    </reaction>
</comment>
<dbReference type="GeneID" id="65549249"/>
<evidence type="ECO:0000256" key="9">
    <source>
        <dbReference type="HAMAP-Rule" id="MF_01931"/>
    </source>
</evidence>
<name>A0A949WNX7_9PAST</name>